<dbReference type="GO" id="GO:0005886">
    <property type="term" value="C:plasma membrane"/>
    <property type="evidence" value="ECO:0007669"/>
    <property type="project" value="UniProtKB-SubCell"/>
</dbReference>
<dbReference type="InterPro" id="IPR000045">
    <property type="entry name" value="Prepilin_IV_endopep_pep"/>
</dbReference>
<keyword evidence="7 18" id="KW-0808">Transferase</keyword>
<sequence length="289" mass="31143">MPWLEPFQQSPMLLYVTVTLLGLILGSFLNVVILRLPRMLEHEWRAQCAELAGESDDATPPPGLARPPSSCPHCGHRIRAHENIPLLSFLLLRGRCSACKTPIGWRYPAVELLTALLGLVAALHFGASVQLLAALVLTWGLVALAVIDLDTQLLPDRITLPLLWLGLILSLFGVFTDAQAAIIGAAAGYLLLWSLYHAFRLLTGKEGMGYGDFKLLALFGAWLGWQALPLVILLSAVSGALIGGALIALRRQGRDSAMPFGPFLAVAGWVALLWGEQITGAYLRLSGLG</sequence>
<accession>A0A4R4AHH5</accession>
<evidence type="ECO:0000256" key="19">
    <source>
        <dbReference type="SAM" id="Phobius"/>
    </source>
</evidence>
<keyword evidence="5 18" id="KW-0489">Methyltransferase</keyword>
<evidence type="ECO:0000256" key="16">
    <source>
        <dbReference type="ARBA" id="ARBA00071870"/>
    </source>
</evidence>
<keyword evidence="13 18" id="KW-0511">Multifunctional enzyme</keyword>
<dbReference type="EC" id="3.4.23.43" evidence="15 18"/>
<feature type="transmembrane region" description="Helical" evidence="19">
    <location>
        <begin position="215"/>
        <end position="248"/>
    </location>
</feature>
<dbReference type="GO" id="GO:0008168">
    <property type="term" value="F:methyltransferase activity"/>
    <property type="evidence" value="ECO:0007669"/>
    <property type="project" value="UniProtKB-KW"/>
</dbReference>
<evidence type="ECO:0000256" key="4">
    <source>
        <dbReference type="ARBA" id="ARBA00022519"/>
    </source>
</evidence>
<evidence type="ECO:0000313" key="23">
    <source>
        <dbReference type="Proteomes" id="UP000295247"/>
    </source>
</evidence>
<dbReference type="GO" id="GO:0032259">
    <property type="term" value="P:methylation"/>
    <property type="evidence" value="ECO:0007669"/>
    <property type="project" value="UniProtKB-KW"/>
</dbReference>
<evidence type="ECO:0000256" key="15">
    <source>
        <dbReference type="ARBA" id="ARBA00067082"/>
    </source>
</evidence>
<dbReference type="GO" id="GO:0004190">
    <property type="term" value="F:aspartic-type endopeptidase activity"/>
    <property type="evidence" value="ECO:0007669"/>
    <property type="project" value="UniProtKB-EC"/>
</dbReference>
<reference evidence="22 23" key="1">
    <citation type="submission" date="2019-03" db="EMBL/GenBank/DDBJ databases">
        <title>Genomic Encyclopedia of Type Strains, Phase IV (KMG-IV): sequencing the most valuable type-strain genomes for metagenomic binning, comparative biology and taxonomic classification.</title>
        <authorList>
            <person name="Goeker M."/>
        </authorList>
    </citation>
    <scope>NUCLEOTIDE SEQUENCE [LARGE SCALE GENOMIC DNA]</scope>
    <source>
        <strain evidence="22 23">DSM 203</strain>
    </source>
</reference>
<dbReference type="Gene3D" id="1.20.120.1220">
    <property type="match status" value="1"/>
</dbReference>
<keyword evidence="11 19" id="KW-1133">Transmembrane helix</keyword>
<evidence type="ECO:0000259" key="20">
    <source>
        <dbReference type="Pfam" id="PF01478"/>
    </source>
</evidence>
<evidence type="ECO:0000256" key="10">
    <source>
        <dbReference type="ARBA" id="ARBA00022801"/>
    </source>
</evidence>
<dbReference type="PANTHER" id="PTHR30487">
    <property type="entry name" value="TYPE 4 PREPILIN-LIKE PROTEINS LEADER PEPTIDE-PROCESSING ENZYME"/>
    <property type="match status" value="1"/>
</dbReference>
<proteinExistence type="inferred from homology"/>
<dbReference type="Proteomes" id="UP000295247">
    <property type="component" value="Unassembled WGS sequence"/>
</dbReference>
<dbReference type="GO" id="GO:0006465">
    <property type="term" value="P:signal peptide processing"/>
    <property type="evidence" value="ECO:0007669"/>
    <property type="project" value="TreeGrafter"/>
</dbReference>
<dbReference type="Pfam" id="PF06750">
    <property type="entry name" value="A24_N_bact"/>
    <property type="match status" value="1"/>
</dbReference>
<evidence type="ECO:0000256" key="13">
    <source>
        <dbReference type="ARBA" id="ARBA00023268"/>
    </source>
</evidence>
<evidence type="ECO:0000256" key="7">
    <source>
        <dbReference type="ARBA" id="ARBA00022679"/>
    </source>
</evidence>
<dbReference type="PANTHER" id="PTHR30487:SF0">
    <property type="entry name" value="PREPILIN LEADER PEPTIDASE_N-METHYLTRANSFERASE-RELATED"/>
    <property type="match status" value="1"/>
</dbReference>
<evidence type="ECO:0000256" key="18">
    <source>
        <dbReference type="RuleBase" id="RU003794"/>
    </source>
</evidence>
<feature type="transmembrane region" description="Helical" evidence="19">
    <location>
        <begin position="162"/>
        <end position="195"/>
    </location>
</feature>
<evidence type="ECO:0000313" key="22">
    <source>
        <dbReference type="EMBL" id="TCW38126.1"/>
    </source>
</evidence>
<evidence type="ECO:0000256" key="14">
    <source>
        <dbReference type="ARBA" id="ARBA00050401"/>
    </source>
</evidence>
<dbReference type="EC" id="2.1.1.-" evidence="18"/>
<keyword evidence="6 18" id="KW-0645">Protease</keyword>
<evidence type="ECO:0000256" key="6">
    <source>
        <dbReference type="ARBA" id="ARBA00022670"/>
    </source>
</evidence>
<keyword evidence="3" id="KW-1003">Cell membrane</keyword>
<keyword evidence="4" id="KW-0997">Cell inner membrane</keyword>
<dbReference type="InterPro" id="IPR050882">
    <property type="entry name" value="Prepilin_peptidase/N-MTase"/>
</dbReference>
<dbReference type="PRINTS" id="PR00864">
    <property type="entry name" value="PREPILNPTASE"/>
</dbReference>
<dbReference type="AlphaFoldDB" id="A0A4R4AHH5"/>
<dbReference type="FunFam" id="1.20.120.1220:FF:000001">
    <property type="entry name" value="Type 4 prepilin-like proteins leader peptide-processing enzyme"/>
    <property type="match status" value="1"/>
</dbReference>
<feature type="domain" description="Prepilin peptidase A24 N-terminal" evidence="21">
    <location>
        <begin position="20"/>
        <end position="125"/>
    </location>
</feature>
<comment type="catalytic activity">
    <reaction evidence="14 18">
        <text>Typically cleaves a -Gly-|-Phe- bond to release an N-terminal, basic peptide of 5-8 residues from type IV prepilin, and then N-methylates the new N-terminal amino group, the methyl donor being S-adenosyl-L-methionine.</text>
        <dbReference type="EC" id="3.4.23.43"/>
    </reaction>
</comment>
<dbReference type="EMBL" id="SMDC01000002">
    <property type="protein sequence ID" value="TCW38126.1"/>
    <property type="molecule type" value="Genomic_DNA"/>
</dbReference>
<dbReference type="InterPro" id="IPR014032">
    <property type="entry name" value="Peptidase_A24A_bac"/>
</dbReference>
<comment type="similarity">
    <text evidence="2 17">Belongs to the peptidase A24 family.</text>
</comment>
<evidence type="ECO:0000256" key="9">
    <source>
        <dbReference type="ARBA" id="ARBA00022692"/>
    </source>
</evidence>
<name>A0A4R4AHH5_MARGR</name>
<dbReference type="Pfam" id="PF01478">
    <property type="entry name" value="Peptidase_A24"/>
    <property type="match status" value="1"/>
</dbReference>
<evidence type="ECO:0000256" key="8">
    <source>
        <dbReference type="ARBA" id="ARBA00022691"/>
    </source>
</evidence>
<comment type="caution">
    <text evidence="22">The sequence shown here is derived from an EMBL/GenBank/DDBJ whole genome shotgun (WGS) entry which is preliminary data.</text>
</comment>
<gene>
    <name evidence="22" type="ORF">EDC29_10216</name>
</gene>
<evidence type="ECO:0000256" key="17">
    <source>
        <dbReference type="RuleBase" id="RU003793"/>
    </source>
</evidence>
<keyword evidence="9 18" id="KW-0812">Transmembrane</keyword>
<evidence type="ECO:0000256" key="3">
    <source>
        <dbReference type="ARBA" id="ARBA00022475"/>
    </source>
</evidence>
<feature type="domain" description="Prepilin type IV endopeptidase peptidase" evidence="20">
    <location>
        <begin position="135"/>
        <end position="243"/>
    </location>
</feature>
<keyword evidence="10 18" id="KW-0378">Hydrolase</keyword>
<evidence type="ECO:0000256" key="11">
    <source>
        <dbReference type="ARBA" id="ARBA00022989"/>
    </source>
</evidence>
<keyword evidence="12 19" id="KW-0472">Membrane</keyword>
<evidence type="ECO:0000256" key="12">
    <source>
        <dbReference type="ARBA" id="ARBA00023136"/>
    </source>
</evidence>
<feature type="transmembrane region" description="Helical" evidence="19">
    <location>
        <begin position="260"/>
        <end position="283"/>
    </location>
</feature>
<evidence type="ECO:0000256" key="5">
    <source>
        <dbReference type="ARBA" id="ARBA00022603"/>
    </source>
</evidence>
<feature type="transmembrane region" description="Helical" evidence="19">
    <location>
        <begin position="12"/>
        <end position="36"/>
    </location>
</feature>
<evidence type="ECO:0000259" key="21">
    <source>
        <dbReference type="Pfam" id="PF06750"/>
    </source>
</evidence>
<protein>
    <recommendedName>
        <fullName evidence="16 18">Prepilin leader peptidase/N-methyltransferase</fullName>
        <ecNumber evidence="18">2.1.1.-</ecNumber>
        <ecNumber evidence="15 18">3.4.23.43</ecNumber>
    </recommendedName>
</protein>
<organism evidence="22 23">
    <name type="scientific">Marichromatium gracile</name>
    <name type="common">Chromatium gracile</name>
    <dbReference type="NCBI Taxonomy" id="1048"/>
    <lineage>
        <taxon>Bacteria</taxon>
        <taxon>Pseudomonadati</taxon>
        <taxon>Pseudomonadota</taxon>
        <taxon>Gammaproteobacteria</taxon>
        <taxon>Chromatiales</taxon>
        <taxon>Chromatiaceae</taxon>
        <taxon>Marichromatium</taxon>
    </lineage>
</organism>
<keyword evidence="8" id="KW-0949">S-adenosyl-L-methionine</keyword>
<comment type="function">
    <text evidence="18">Plays an essential role in type IV pili and type II pseudopili formation by proteolytically removing the leader sequence from substrate proteins and subsequently monomethylating the alpha-amino group of the newly exposed N-terminal phenylalanine.</text>
</comment>
<dbReference type="InterPro" id="IPR010627">
    <property type="entry name" value="Prepilin_pept_A24_N"/>
</dbReference>
<comment type="subcellular location">
    <subcellularLocation>
        <location evidence="1">Cell inner membrane</location>
        <topology evidence="1">Multi-pass membrane protein</topology>
    </subcellularLocation>
    <subcellularLocation>
        <location evidence="18">Cell membrane</location>
        <topology evidence="18">Multi-pass membrane protein</topology>
    </subcellularLocation>
</comment>
<evidence type="ECO:0000256" key="2">
    <source>
        <dbReference type="ARBA" id="ARBA00005801"/>
    </source>
</evidence>
<dbReference type="RefSeq" id="WP_132228519.1">
    <property type="nucleotide sequence ID" value="NZ_NRRH01000038.1"/>
</dbReference>
<evidence type="ECO:0000256" key="1">
    <source>
        <dbReference type="ARBA" id="ARBA00004429"/>
    </source>
</evidence>